<organism evidence="1 2">
    <name type="scientific">Brachionus calyciflorus</name>
    <dbReference type="NCBI Taxonomy" id="104777"/>
    <lineage>
        <taxon>Eukaryota</taxon>
        <taxon>Metazoa</taxon>
        <taxon>Spiralia</taxon>
        <taxon>Gnathifera</taxon>
        <taxon>Rotifera</taxon>
        <taxon>Eurotatoria</taxon>
        <taxon>Monogononta</taxon>
        <taxon>Pseudotrocha</taxon>
        <taxon>Ploima</taxon>
        <taxon>Brachionidae</taxon>
        <taxon>Brachionus</taxon>
    </lineage>
</organism>
<sequence>VSFATQILTNPWILFCDEPTSGLDTYTASI</sequence>
<dbReference type="AlphaFoldDB" id="A0A814TF76"/>
<evidence type="ECO:0000313" key="1">
    <source>
        <dbReference type="EMBL" id="CAF1158758.1"/>
    </source>
</evidence>
<name>A0A814TF76_9BILA</name>
<accession>A0A814TF76</accession>
<feature type="non-terminal residue" evidence="1">
    <location>
        <position position="30"/>
    </location>
</feature>
<dbReference type="Gene3D" id="3.40.50.300">
    <property type="entry name" value="P-loop containing nucleotide triphosphate hydrolases"/>
    <property type="match status" value="1"/>
</dbReference>
<feature type="non-terminal residue" evidence="1">
    <location>
        <position position="1"/>
    </location>
</feature>
<protein>
    <submittedName>
        <fullName evidence="1">Uncharacterized protein</fullName>
    </submittedName>
</protein>
<proteinExistence type="predicted"/>
<evidence type="ECO:0000313" key="2">
    <source>
        <dbReference type="Proteomes" id="UP000663879"/>
    </source>
</evidence>
<dbReference type="InterPro" id="IPR027417">
    <property type="entry name" value="P-loop_NTPase"/>
</dbReference>
<gene>
    <name evidence="1" type="ORF">OXX778_LOCUS23538</name>
</gene>
<comment type="caution">
    <text evidence="1">The sequence shown here is derived from an EMBL/GenBank/DDBJ whole genome shotgun (WGS) entry which is preliminary data.</text>
</comment>
<dbReference type="EMBL" id="CAJNOC010013483">
    <property type="protein sequence ID" value="CAF1158758.1"/>
    <property type="molecule type" value="Genomic_DNA"/>
</dbReference>
<dbReference type="Proteomes" id="UP000663879">
    <property type="component" value="Unassembled WGS sequence"/>
</dbReference>
<reference evidence="1" key="1">
    <citation type="submission" date="2021-02" db="EMBL/GenBank/DDBJ databases">
        <authorList>
            <person name="Nowell W R."/>
        </authorList>
    </citation>
    <scope>NUCLEOTIDE SEQUENCE</scope>
    <source>
        <strain evidence="1">Ploen Becks lab</strain>
    </source>
</reference>
<dbReference type="SUPFAM" id="SSF52540">
    <property type="entry name" value="P-loop containing nucleoside triphosphate hydrolases"/>
    <property type="match status" value="1"/>
</dbReference>
<keyword evidence="2" id="KW-1185">Reference proteome</keyword>